<dbReference type="InterPro" id="IPR002110">
    <property type="entry name" value="Ankyrin_rpt"/>
</dbReference>
<dbReference type="Gene3D" id="1.25.40.20">
    <property type="entry name" value="Ankyrin repeat-containing domain"/>
    <property type="match status" value="1"/>
</dbReference>
<evidence type="ECO:0000256" key="1">
    <source>
        <dbReference type="ARBA" id="ARBA00012020"/>
    </source>
</evidence>
<comment type="catalytic activity">
    <reaction evidence="7">
        <text>NAD(+) + (ADP-D-ribosyl)n-acceptor = nicotinamide + (ADP-D-ribosyl)n+1-acceptor + H(+).</text>
        <dbReference type="EC" id="2.4.2.30"/>
    </reaction>
</comment>
<comment type="similarity">
    <text evidence="6">Belongs to the ARTD/PARP family.</text>
</comment>
<evidence type="ECO:0000256" key="4">
    <source>
        <dbReference type="ARBA" id="ARBA00022737"/>
    </source>
</evidence>
<keyword evidence="2" id="KW-0328">Glycosyltransferase</keyword>
<reference evidence="10" key="1">
    <citation type="submission" date="2021-01" db="EMBL/GenBank/DDBJ databases">
        <authorList>
            <person name="Corre E."/>
            <person name="Pelletier E."/>
            <person name="Niang G."/>
            <person name="Scheremetjew M."/>
            <person name="Finn R."/>
            <person name="Kale V."/>
            <person name="Holt S."/>
            <person name="Cochrane G."/>
            <person name="Meng A."/>
            <person name="Brown T."/>
            <person name="Cohen L."/>
        </authorList>
    </citation>
    <scope>NUCLEOTIDE SEQUENCE</scope>
    <source>
        <strain evidence="10">CCMP622</strain>
    </source>
</reference>
<dbReference type="InterPro" id="IPR036770">
    <property type="entry name" value="Ankyrin_rpt-contain_sf"/>
</dbReference>
<evidence type="ECO:0000313" key="10">
    <source>
        <dbReference type="EMBL" id="CAD9773380.1"/>
    </source>
</evidence>
<dbReference type="PROSITE" id="PS50088">
    <property type="entry name" value="ANK_REPEAT"/>
    <property type="match status" value="1"/>
</dbReference>
<gene>
    <name evidence="10" type="ORF">LSP00402_LOCUS17372</name>
</gene>
<evidence type="ECO:0000256" key="2">
    <source>
        <dbReference type="ARBA" id="ARBA00022676"/>
    </source>
</evidence>
<evidence type="ECO:0000259" key="9">
    <source>
        <dbReference type="PROSITE" id="PS50105"/>
    </source>
</evidence>
<evidence type="ECO:0000256" key="5">
    <source>
        <dbReference type="ARBA" id="ARBA00023043"/>
    </source>
</evidence>
<organism evidence="10">
    <name type="scientific">Lotharella oceanica</name>
    <dbReference type="NCBI Taxonomy" id="641309"/>
    <lineage>
        <taxon>Eukaryota</taxon>
        <taxon>Sar</taxon>
        <taxon>Rhizaria</taxon>
        <taxon>Cercozoa</taxon>
        <taxon>Chlorarachniophyceae</taxon>
        <taxon>Lotharella</taxon>
    </lineage>
</organism>
<evidence type="ECO:0000256" key="7">
    <source>
        <dbReference type="ARBA" id="ARBA00033987"/>
    </source>
</evidence>
<protein>
    <recommendedName>
        <fullName evidence="1">NAD(+) ADP-ribosyltransferase</fullName>
        <ecNumber evidence="1">2.4.2.30</ecNumber>
    </recommendedName>
</protein>
<feature type="repeat" description="ANK" evidence="8">
    <location>
        <begin position="28"/>
        <end position="60"/>
    </location>
</feature>
<proteinExistence type="inferred from homology"/>
<sequence>MAASSNGHLACSRYLVTCKACLNIQERSGWTALMLAARSGKMDVVEYLIAMGADVKPRTSNSITVYGLGRKQETAEAIRRGLQRRREREAGGCVAPWLEHIIDWQFEDVSAWLRAVNCVEVQDVFRENMVDGEALLDFSDEDFDDLLNDDKLLDLDPSVRNRVKQAICSLRGGPE</sequence>
<accession>A0A7S2XHE4</accession>
<evidence type="ECO:0000256" key="6">
    <source>
        <dbReference type="ARBA" id="ARBA00024347"/>
    </source>
</evidence>
<keyword evidence="4" id="KW-0677">Repeat</keyword>
<keyword evidence="5 8" id="KW-0040">ANK repeat</keyword>
<dbReference type="SUPFAM" id="SSF48403">
    <property type="entry name" value="Ankyrin repeat"/>
    <property type="match status" value="1"/>
</dbReference>
<dbReference type="PANTHER" id="PTHR24171:SF9">
    <property type="entry name" value="ANKYRIN REPEAT DOMAIN-CONTAINING PROTEIN 39"/>
    <property type="match status" value="1"/>
</dbReference>
<dbReference type="AlphaFoldDB" id="A0A7S2XHE4"/>
<dbReference type="PROSITE" id="PS50105">
    <property type="entry name" value="SAM_DOMAIN"/>
    <property type="match status" value="1"/>
</dbReference>
<keyword evidence="3" id="KW-0548">Nucleotidyltransferase</keyword>
<dbReference type="SMART" id="SM00248">
    <property type="entry name" value="ANK"/>
    <property type="match status" value="1"/>
</dbReference>
<dbReference type="PANTHER" id="PTHR24171">
    <property type="entry name" value="ANKYRIN REPEAT DOMAIN-CONTAINING PROTEIN 39-RELATED"/>
    <property type="match status" value="1"/>
</dbReference>
<dbReference type="InterPro" id="IPR001660">
    <property type="entry name" value="SAM"/>
</dbReference>
<dbReference type="EC" id="2.4.2.30" evidence="1"/>
<keyword evidence="3" id="KW-0808">Transferase</keyword>
<dbReference type="SUPFAM" id="SSF47769">
    <property type="entry name" value="SAM/Pointed domain"/>
    <property type="match status" value="1"/>
</dbReference>
<evidence type="ECO:0000256" key="8">
    <source>
        <dbReference type="PROSITE-ProRule" id="PRU00023"/>
    </source>
</evidence>
<dbReference type="GO" id="GO:0003950">
    <property type="term" value="F:NAD+ poly-ADP-ribosyltransferase activity"/>
    <property type="evidence" value="ECO:0007669"/>
    <property type="project" value="UniProtKB-EC"/>
</dbReference>
<dbReference type="PROSITE" id="PS50297">
    <property type="entry name" value="ANK_REP_REGION"/>
    <property type="match status" value="1"/>
</dbReference>
<dbReference type="Pfam" id="PF12796">
    <property type="entry name" value="Ank_2"/>
    <property type="match status" value="1"/>
</dbReference>
<evidence type="ECO:0000256" key="3">
    <source>
        <dbReference type="ARBA" id="ARBA00022695"/>
    </source>
</evidence>
<dbReference type="EMBL" id="HBHP01028077">
    <property type="protein sequence ID" value="CAD9773380.1"/>
    <property type="molecule type" value="Transcribed_RNA"/>
</dbReference>
<dbReference type="Gene3D" id="1.10.150.50">
    <property type="entry name" value="Transcription Factor, Ets-1"/>
    <property type="match status" value="1"/>
</dbReference>
<dbReference type="Pfam" id="PF07647">
    <property type="entry name" value="SAM_2"/>
    <property type="match status" value="1"/>
</dbReference>
<dbReference type="InterPro" id="IPR013761">
    <property type="entry name" value="SAM/pointed_sf"/>
</dbReference>
<feature type="domain" description="SAM" evidence="9">
    <location>
        <begin position="104"/>
        <end position="173"/>
    </location>
</feature>
<dbReference type="GO" id="GO:0016779">
    <property type="term" value="F:nucleotidyltransferase activity"/>
    <property type="evidence" value="ECO:0007669"/>
    <property type="project" value="UniProtKB-KW"/>
</dbReference>
<name>A0A7S2XHE4_9EUKA</name>